<keyword evidence="4" id="KW-1185">Reference proteome</keyword>
<evidence type="ECO:0000256" key="1">
    <source>
        <dbReference type="ARBA" id="ARBA00008791"/>
    </source>
</evidence>
<dbReference type="AlphaFoldDB" id="A0A6G8Q2M2"/>
<evidence type="ECO:0000259" key="2">
    <source>
        <dbReference type="Pfam" id="PF00582"/>
    </source>
</evidence>
<evidence type="ECO:0000313" key="4">
    <source>
        <dbReference type="Proteomes" id="UP000502706"/>
    </source>
</evidence>
<dbReference type="InterPro" id="IPR006016">
    <property type="entry name" value="UspA"/>
</dbReference>
<feature type="domain" description="UspA" evidence="2">
    <location>
        <begin position="13"/>
        <end position="159"/>
    </location>
</feature>
<dbReference type="EMBL" id="CP045121">
    <property type="protein sequence ID" value="QIN80716.1"/>
    <property type="molecule type" value="Genomic_DNA"/>
</dbReference>
<comment type="similarity">
    <text evidence="1">Belongs to the universal stress protein A family.</text>
</comment>
<dbReference type="Proteomes" id="UP000502706">
    <property type="component" value="Chromosome"/>
</dbReference>
<gene>
    <name evidence="3" type="ORF">GBA65_07945</name>
</gene>
<dbReference type="PIRSF" id="PIRSF006276">
    <property type="entry name" value="UspA"/>
    <property type="match status" value="1"/>
</dbReference>
<dbReference type="InterPro" id="IPR006015">
    <property type="entry name" value="Universal_stress_UspA"/>
</dbReference>
<dbReference type="CDD" id="cd23659">
    <property type="entry name" value="USP_At3g01520-like"/>
    <property type="match status" value="1"/>
</dbReference>
<name>A0A6G8Q2M2_9ACTN</name>
<organism evidence="3 4">
    <name type="scientific">Rubrobacter marinus</name>
    <dbReference type="NCBI Taxonomy" id="2653852"/>
    <lineage>
        <taxon>Bacteria</taxon>
        <taxon>Bacillati</taxon>
        <taxon>Actinomycetota</taxon>
        <taxon>Rubrobacteria</taxon>
        <taxon>Rubrobacterales</taxon>
        <taxon>Rubrobacteraceae</taxon>
        <taxon>Rubrobacter</taxon>
    </lineage>
</organism>
<dbReference type="SUPFAM" id="SSF52402">
    <property type="entry name" value="Adenine nucleotide alpha hydrolases-like"/>
    <property type="match status" value="1"/>
</dbReference>
<protein>
    <submittedName>
        <fullName evidence="3">Universal stress protein</fullName>
    </submittedName>
</protein>
<dbReference type="Gene3D" id="3.40.50.620">
    <property type="entry name" value="HUPs"/>
    <property type="match status" value="1"/>
</dbReference>
<accession>A0A6G8Q2M2</accession>
<dbReference type="KEGG" id="rmar:GBA65_07945"/>
<dbReference type="InterPro" id="IPR014729">
    <property type="entry name" value="Rossmann-like_a/b/a_fold"/>
</dbReference>
<dbReference type="PANTHER" id="PTHR46268:SF6">
    <property type="entry name" value="UNIVERSAL STRESS PROTEIN UP12"/>
    <property type="match status" value="1"/>
</dbReference>
<dbReference type="PRINTS" id="PR01438">
    <property type="entry name" value="UNVRSLSTRESS"/>
</dbReference>
<evidence type="ECO:0000313" key="3">
    <source>
        <dbReference type="EMBL" id="QIN80716.1"/>
    </source>
</evidence>
<proteinExistence type="inferred from homology"/>
<reference evidence="3 4" key="1">
    <citation type="submission" date="2019-10" db="EMBL/GenBank/DDBJ databases">
        <title>Rubrobacter sp nov SCSIO 52915 isolated from a deep-sea sediment in the South China Sea.</title>
        <authorList>
            <person name="Chen R.W."/>
        </authorList>
    </citation>
    <scope>NUCLEOTIDE SEQUENCE [LARGE SCALE GENOMIC DNA]</scope>
    <source>
        <strain evidence="3 4">SCSIO 52915</strain>
    </source>
</reference>
<dbReference type="Pfam" id="PF00582">
    <property type="entry name" value="Usp"/>
    <property type="match status" value="1"/>
</dbReference>
<dbReference type="PANTHER" id="PTHR46268">
    <property type="entry name" value="STRESS RESPONSE PROTEIN NHAX"/>
    <property type="match status" value="1"/>
</dbReference>
<sequence length="182" mass="19367">MRGDEVAEQDRAFTKILLAVDGSEESRAAADAAAEISEATAAELHLLFVMETAPLNPYAPYLGPEAWEVSADVLEKRNEKMRAFLRREAERVEAKGIEVEEAHLTSGVPAKEIVGAAEELGADLVVLGSRGLGAVKRALLGSVSDSVVCHAHCPVLVVRGRAQQTEEQPADVQARTAEVSPG</sequence>